<gene>
    <name evidence="3" type="ORF">DL764_010291</name>
</gene>
<evidence type="ECO:0000256" key="1">
    <source>
        <dbReference type="SAM" id="MobiDB-lite"/>
    </source>
</evidence>
<feature type="region of interest" description="Disordered" evidence="1">
    <location>
        <begin position="267"/>
        <end position="301"/>
    </location>
</feature>
<dbReference type="Pfam" id="PF22936">
    <property type="entry name" value="Pol_BBD"/>
    <property type="match status" value="1"/>
</dbReference>
<feature type="compositionally biased region" description="Low complexity" evidence="1">
    <location>
        <begin position="280"/>
        <end position="299"/>
    </location>
</feature>
<protein>
    <recommendedName>
        <fullName evidence="2">Retrovirus-related Pol polyprotein from transposon TNT 1-94-like beta-barrel domain-containing protein</fullName>
    </recommendedName>
</protein>
<sequence>MVPSPSTDPDETSGRLRAFLLKKGTPREYDTLEFHVSSRAGMLWEYINPNTTRAPALVKRPIYPIVKDFDSNASSELDLNPEADAKFQKALKVFDRQQTLFIAQEKALAEVSAFLNQSVHPDHHWVYWKKATLRGRLLALKSEFKPSNNARIYEVDARYKEALKTNRIQMDAWLSKYWRAYTEAEELQIPAVAGFHGHLDFLKAVNAFSPDFSVTQTATVEEAMFDGKDATELPSVQKLVERFRSHMRLRKAQGVTAEQLSRGAFGVTLNGETPSQTGPSQNTSNNSNRNNNQNGNRNSFQPPRTCICGDIHFFKECPYICSKIRASGWTEDPEVRKKVDEHIANGTDALRAAVKRARKESKLQTPQSASALFVRGLPSPTDPQANSVTTGYSLKRSTLLDTCSDFHVGNRKADFIDLHPPTVGGRLLAGGKYLDILGEGTRKIALTTPDGRTNAFFLKNCLYVPEMHTNLASHRLFQQVGIYWNHETDVVYHKESRTSRTEMAKIRWIERQPVIHHVEVTPENNNDDVVPPAVFTATQEPDGLVPEDESDPEDEVILESEDEDFVTEPLIEEFLPPKLKKLHGNDSRGL</sequence>
<name>A0A4Q4ST11_9PEZI</name>
<dbReference type="Proteomes" id="UP000293360">
    <property type="component" value="Unassembled WGS sequence"/>
</dbReference>
<dbReference type="InterPro" id="IPR054722">
    <property type="entry name" value="PolX-like_BBD"/>
</dbReference>
<evidence type="ECO:0000313" key="4">
    <source>
        <dbReference type="Proteomes" id="UP000293360"/>
    </source>
</evidence>
<reference evidence="3 4" key="1">
    <citation type="submission" date="2018-06" db="EMBL/GenBank/DDBJ databases">
        <title>Complete Genomes of Monosporascus.</title>
        <authorList>
            <person name="Robinson A.J."/>
            <person name="Natvig D.O."/>
        </authorList>
    </citation>
    <scope>NUCLEOTIDE SEQUENCE [LARGE SCALE GENOMIC DNA]</scope>
    <source>
        <strain evidence="3 4">CBS 110550</strain>
    </source>
</reference>
<dbReference type="STRING" id="155417.A0A4Q4ST11"/>
<dbReference type="OrthoDB" id="4756798at2759"/>
<evidence type="ECO:0000313" key="3">
    <source>
        <dbReference type="EMBL" id="RYO76510.1"/>
    </source>
</evidence>
<organism evidence="3 4">
    <name type="scientific">Monosporascus ibericus</name>
    <dbReference type="NCBI Taxonomy" id="155417"/>
    <lineage>
        <taxon>Eukaryota</taxon>
        <taxon>Fungi</taxon>
        <taxon>Dikarya</taxon>
        <taxon>Ascomycota</taxon>
        <taxon>Pezizomycotina</taxon>
        <taxon>Sordariomycetes</taxon>
        <taxon>Xylariomycetidae</taxon>
        <taxon>Xylariales</taxon>
        <taxon>Xylariales incertae sedis</taxon>
        <taxon>Monosporascus</taxon>
    </lineage>
</organism>
<dbReference type="AlphaFoldDB" id="A0A4Q4ST11"/>
<comment type="caution">
    <text evidence="3">The sequence shown here is derived from an EMBL/GenBank/DDBJ whole genome shotgun (WGS) entry which is preliminary data.</text>
</comment>
<keyword evidence="4" id="KW-1185">Reference proteome</keyword>
<feature type="compositionally biased region" description="Polar residues" evidence="1">
    <location>
        <begin position="270"/>
        <end position="279"/>
    </location>
</feature>
<evidence type="ECO:0000259" key="2">
    <source>
        <dbReference type="Pfam" id="PF22936"/>
    </source>
</evidence>
<feature type="region of interest" description="Disordered" evidence="1">
    <location>
        <begin position="540"/>
        <end position="562"/>
    </location>
</feature>
<feature type="domain" description="Retrovirus-related Pol polyprotein from transposon TNT 1-94-like beta-barrel" evidence="2">
    <location>
        <begin position="399"/>
        <end position="479"/>
    </location>
</feature>
<feature type="compositionally biased region" description="Acidic residues" evidence="1">
    <location>
        <begin position="545"/>
        <end position="562"/>
    </location>
</feature>
<dbReference type="EMBL" id="QJNU01001440">
    <property type="protein sequence ID" value="RYO76510.1"/>
    <property type="molecule type" value="Genomic_DNA"/>
</dbReference>
<proteinExistence type="predicted"/>
<accession>A0A4Q4ST11</accession>